<organism evidence="1 2">
    <name type="scientific">Cymbomonas tetramitiformis</name>
    <dbReference type="NCBI Taxonomy" id="36881"/>
    <lineage>
        <taxon>Eukaryota</taxon>
        <taxon>Viridiplantae</taxon>
        <taxon>Chlorophyta</taxon>
        <taxon>Pyramimonadophyceae</taxon>
        <taxon>Pyramimonadales</taxon>
        <taxon>Pyramimonadaceae</taxon>
        <taxon>Cymbomonas</taxon>
    </lineage>
</organism>
<dbReference type="AlphaFoldDB" id="A0AAE0KRF2"/>
<evidence type="ECO:0000313" key="1">
    <source>
        <dbReference type="EMBL" id="KAK3257973.1"/>
    </source>
</evidence>
<protein>
    <submittedName>
        <fullName evidence="1">Uncharacterized protein</fullName>
    </submittedName>
</protein>
<accession>A0AAE0KRF2</accession>
<gene>
    <name evidence="1" type="ORF">CYMTET_32962</name>
</gene>
<comment type="caution">
    <text evidence="1">The sequence shown here is derived from an EMBL/GenBank/DDBJ whole genome shotgun (WGS) entry which is preliminary data.</text>
</comment>
<proteinExistence type="predicted"/>
<dbReference type="Proteomes" id="UP001190700">
    <property type="component" value="Unassembled WGS sequence"/>
</dbReference>
<dbReference type="EMBL" id="LGRX02019936">
    <property type="protein sequence ID" value="KAK3257973.1"/>
    <property type="molecule type" value="Genomic_DNA"/>
</dbReference>
<sequence>MFHVLVSYSVATFELDGRQQRSRQGRWLLAIEETVRLSLDLVRVQVAAMQPCTAAINSYHAGMVSEGLAKRCAATSGLQGTTALQTVARAATAAVCSGPRDHA</sequence>
<evidence type="ECO:0000313" key="2">
    <source>
        <dbReference type="Proteomes" id="UP001190700"/>
    </source>
</evidence>
<name>A0AAE0KRF2_9CHLO</name>
<reference evidence="1 2" key="1">
    <citation type="journal article" date="2015" name="Genome Biol. Evol.">
        <title>Comparative Genomics of a Bacterivorous Green Alga Reveals Evolutionary Causalities and Consequences of Phago-Mixotrophic Mode of Nutrition.</title>
        <authorList>
            <person name="Burns J.A."/>
            <person name="Paasch A."/>
            <person name="Narechania A."/>
            <person name="Kim E."/>
        </authorList>
    </citation>
    <scope>NUCLEOTIDE SEQUENCE [LARGE SCALE GENOMIC DNA]</scope>
    <source>
        <strain evidence="1 2">PLY_AMNH</strain>
    </source>
</reference>
<keyword evidence="2" id="KW-1185">Reference proteome</keyword>